<dbReference type="InterPro" id="IPR001357">
    <property type="entry name" value="BRCT_dom"/>
</dbReference>
<evidence type="ECO:0000313" key="4">
    <source>
        <dbReference type="EMBL" id="KAJ1975271.1"/>
    </source>
</evidence>
<feature type="compositionally biased region" description="Polar residues" evidence="2">
    <location>
        <begin position="441"/>
        <end position="469"/>
    </location>
</feature>
<dbReference type="Proteomes" id="UP001151582">
    <property type="component" value="Unassembled WGS sequence"/>
</dbReference>
<dbReference type="CDD" id="cd17738">
    <property type="entry name" value="BRCT_TopBP1_rpt7"/>
    <property type="match status" value="1"/>
</dbReference>
<feature type="compositionally biased region" description="Low complexity" evidence="2">
    <location>
        <begin position="540"/>
        <end position="551"/>
    </location>
</feature>
<feature type="compositionally biased region" description="Pro residues" evidence="2">
    <location>
        <begin position="1211"/>
        <end position="1222"/>
    </location>
</feature>
<keyword evidence="4" id="KW-0418">Kinase</keyword>
<gene>
    <name evidence="4" type="primary">DPB11</name>
    <name evidence="4" type="ORF">H4R34_004399</name>
</gene>
<dbReference type="FunFam" id="3.40.50.10190:FF:000018">
    <property type="entry name" value="DNA topoisomerase 2-binding protein 1"/>
    <property type="match status" value="1"/>
</dbReference>
<dbReference type="GO" id="GO:0007095">
    <property type="term" value="P:mitotic G2 DNA damage checkpoint signaling"/>
    <property type="evidence" value="ECO:0007669"/>
    <property type="project" value="TreeGrafter"/>
</dbReference>
<sequence>MASSPLPAGPLDGYLVCSTGLALDHKRSLAQRIIELGGEYTGDYTEDVNILLAEHTGSEKYKLAVRVSRPIVHPDWVVAHWEAHQAGARLDREQIIATHLLPPFAGCRVHLTGFRQLLVRQKIQLLITGHGGRYMPSASPKCTHLVAYAPEGQKYVKAQQWNVHVVSLDWVLDSVKMKACADEALYPVQPPQNSGAQTATSKLGALRISDHLATASTAMALSSNHSSTKPRRRLQRASTTPVSTSARPQPRTAAYSQREEYCPSAVYPFDDEPVDMVDTIVETEDFDPTTPLSKAPEPAIPRPTPYLEACHIVFGEGFSNTKLQHLQRIIREGGGTWHSRLSHPQVTHYIPAGPQLSEWDRQSLASCSDGQFAIVNSRWLRECYHQRQCVAETPFLLSTSPTPRPKRYNTAAQNTDLDEPRQDAKGPAQYSPINDAHERQQSPCPGSGTTWAGSASQTRLIRPNDTTPIHSAHYSGPASETPTPAMRQSTWASGHRTTAQLQHATPRMAALLGSAKKPTTASIRRVHTTDTAFVSEFSVDSDSTDLTSQLSNRQTSRNGRPMGSPMPSQATNANPADANEAPMTNGNNQELAMIQSHIFADKVFTSIFFPTAQSQVIQQVVTNQGGNYADPWRSLTDQAGDLSTVETLSLGLAEWLTCLGSAYSPLACPVQLYVVVPLGGAPTTRSEPNPLLALWSSSTLATAAAAARVTLYVVTECWLERCVESRRVLPTGALPTFTPLLCPLPVPQCQTLVIGISGYEGLEREHLLRLIECLGAQCTEKFSRKNTHLLCPHPSGPKFAKAQQWGRSVVDAAWIYDLVRRWVAQHTAAIPLVVGASSTAFASKPTLPEINQPNRSATKPTSLPSDDPHLPLSSDAPSPAHAGTPIHLNFYETWTPVPTPHPHGAATQKTPGLTNPTPMNPEQTPLALIDDIVDPDHSEANEHQAAKIPMGSDGQALVPEAMPTAASPMKHTLVPNQGSAANDLHTPATGRFDLTGVLLDLKTPMLLDTSRRRSLQGTNGSVLMSTSMGGTPLDKAFHKRLHHALQSALGDSSPESPLAEPSLNTHTLGPFPRPTPPRVSPRNVLKDVTLCFSSKLTHRRSELADLARQLGAQVVWSLGSTCTHYVHQGSRTTEGFKEFRQAKKMGLPIVSPWWLYRCYEEGRRLPEVSYPHTFNPCMILDLQSALETPQLADNDQAPVTLETESSDPASNPLPAPSSPPGPKITRLSPGELPVSPPAATLSPPPQPPKDFSTEIESLLERFGTSRDPRSAVRRRYRDPDGVINSPRLADTLAFPDPTEAKGASGQSLTKSSDTTSTDDTSYTPAPVRYHDPEAQRAKQQLLNQLKDGLSQAMGPPTVTALTKRLPLLSSTPTTDSTRAPTGGLLLDTKSPYPGGPGLQLLDSDASAQYGLDPKPSAIPLLADIGTAARSERGDGNSAPFDPQAPLLTKPSPAPLISGAAVDPSTLLSTLTPPLDASATESQALANVSPPKRVFQFSSVPPTRRKRFTRIVDQLGGKVVEHDGFSQECTHLVVGYLTRSEKVIASIAAGIWVLEPKFLEESANHGQFLDETKYQWTDEADIPPDEASLALAVRQWRQALAEVPQVPGQRVGAFSSWRTLVCATGAKQASYERLLEAGGATVTTLKLAEQREQLDALRRQTFTHFIVEKELGHRLRRDMLELMVQEKRCLAVTTEFIVQFLLIDHDRYPIPTGLPPWREEALGTQPSSEEVKCIELALLPLPFVNDAFFNLMNEVLLTRPHATPQNKKRPASALDMPTQDSDDFVALPKSAQKPKRPKGPNASTGKRRPLK</sequence>
<feature type="region of interest" description="Disordered" evidence="2">
    <location>
        <begin position="540"/>
        <end position="585"/>
    </location>
</feature>
<evidence type="ECO:0000313" key="5">
    <source>
        <dbReference type="Proteomes" id="UP001151582"/>
    </source>
</evidence>
<reference evidence="4" key="1">
    <citation type="submission" date="2022-07" db="EMBL/GenBank/DDBJ databases">
        <title>Phylogenomic reconstructions and comparative analyses of Kickxellomycotina fungi.</title>
        <authorList>
            <person name="Reynolds N.K."/>
            <person name="Stajich J.E."/>
            <person name="Barry K."/>
            <person name="Grigoriev I.V."/>
            <person name="Crous P."/>
            <person name="Smith M.E."/>
        </authorList>
    </citation>
    <scope>NUCLEOTIDE SEQUENCE</scope>
    <source>
        <strain evidence="4">RSA 567</strain>
    </source>
</reference>
<dbReference type="InterPro" id="IPR036420">
    <property type="entry name" value="BRCT_dom_sf"/>
</dbReference>
<dbReference type="SMART" id="SM00292">
    <property type="entry name" value="BRCT"/>
    <property type="match status" value="6"/>
</dbReference>
<evidence type="ECO:0000259" key="3">
    <source>
        <dbReference type="PROSITE" id="PS50172"/>
    </source>
</evidence>
<feature type="compositionally biased region" description="Polar residues" evidence="2">
    <location>
        <begin position="236"/>
        <end position="247"/>
    </location>
</feature>
<dbReference type="InterPro" id="IPR059215">
    <property type="entry name" value="BRCT2_TopBP1-like"/>
</dbReference>
<feature type="region of interest" description="Disordered" evidence="2">
    <location>
        <begin position="396"/>
        <end position="498"/>
    </location>
</feature>
<feature type="domain" description="BRCT" evidence="3">
    <location>
        <begin position="1080"/>
        <end position="1172"/>
    </location>
</feature>
<comment type="caution">
    <text evidence="4">The sequence shown here is derived from an EMBL/GenBank/DDBJ whole genome shotgun (WGS) entry which is preliminary data.</text>
</comment>
<feature type="domain" description="BRCT" evidence="3">
    <location>
        <begin position="99"/>
        <end position="188"/>
    </location>
</feature>
<dbReference type="OrthoDB" id="251770at2759"/>
<dbReference type="GO" id="GO:0033314">
    <property type="term" value="P:mitotic DNA replication checkpoint signaling"/>
    <property type="evidence" value="ECO:0007669"/>
    <property type="project" value="TreeGrafter"/>
</dbReference>
<feature type="compositionally biased region" description="Low complexity" evidence="2">
    <location>
        <begin position="1052"/>
        <end position="1063"/>
    </location>
</feature>
<feature type="compositionally biased region" description="Low complexity" evidence="2">
    <location>
        <begin position="1311"/>
        <end position="1321"/>
    </location>
</feature>
<feature type="region of interest" description="Disordered" evidence="2">
    <location>
        <begin position="893"/>
        <end position="912"/>
    </location>
</feature>
<feature type="region of interest" description="Disordered" evidence="2">
    <location>
        <begin position="219"/>
        <end position="258"/>
    </location>
</feature>
<feature type="domain" description="BRCT" evidence="3">
    <location>
        <begin position="1489"/>
        <end position="1575"/>
    </location>
</feature>
<dbReference type="Pfam" id="PF00533">
    <property type="entry name" value="BRCT"/>
    <property type="match status" value="3"/>
</dbReference>
<evidence type="ECO:0000256" key="2">
    <source>
        <dbReference type="SAM" id="MobiDB-lite"/>
    </source>
</evidence>
<keyword evidence="5" id="KW-1185">Reference proteome</keyword>
<dbReference type="GO" id="GO:0006270">
    <property type="term" value="P:DNA replication initiation"/>
    <property type="evidence" value="ECO:0007669"/>
    <property type="project" value="TreeGrafter"/>
</dbReference>
<name>A0A9W8AYX9_9FUNG</name>
<feature type="region of interest" description="Disordered" evidence="2">
    <location>
        <begin position="1047"/>
        <end position="1080"/>
    </location>
</feature>
<feature type="region of interest" description="Disordered" evidence="2">
    <location>
        <begin position="845"/>
        <end position="884"/>
    </location>
</feature>
<dbReference type="PANTHER" id="PTHR13561">
    <property type="entry name" value="DNA REPLICATION REGULATOR DPB11-RELATED"/>
    <property type="match status" value="1"/>
</dbReference>
<feature type="region of interest" description="Disordered" evidence="2">
    <location>
        <begin position="1200"/>
        <end position="1330"/>
    </location>
</feature>
<evidence type="ECO:0000256" key="1">
    <source>
        <dbReference type="ARBA" id="ARBA00022737"/>
    </source>
</evidence>
<feature type="region of interest" description="Disordered" evidence="2">
    <location>
        <begin position="1761"/>
        <end position="1810"/>
    </location>
</feature>
<feature type="domain" description="BRCT" evidence="3">
    <location>
        <begin position="6"/>
        <end position="77"/>
    </location>
</feature>
<dbReference type="CDD" id="cd17727">
    <property type="entry name" value="BRCT_TopBP1_rpt6"/>
    <property type="match status" value="1"/>
</dbReference>
<organism evidence="4 5">
    <name type="scientific">Dimargaris verticillata</name>
    <dbReference type="NCBI Taxonomy" id="2761393"/>
    <lineage>
        <taxon>Eukaryota</taxon>
        <taxon>Fungi</taxon>
        <taxon>Fungi incertae sedis</taxon>
        <taxon>Zoopagomycota</taxon>
        <taxon>Kickxellomycotina</taxon>
        <taxon>Dimargaritomycetes</taxon>
        <taxon>Dimargaritales</taxon>
        <taxon>Dimargaritaceae</taxon>
        <taxon>Dimargaris</taxon>
    </lineage>
</organism>
<dbReference type="CDD" id="cd17731">
    <property type="entry name" value="BRCT_TopBP1_rpt2_like"/>
    <property type="match status" value="1"/>
</dbReference>
<feature type="compositionally biased region" description="Polar residues" evidence="2">
    <location>
        <begin position="478"/>
        <end position="498"/>
    </location>
</feature>
<feature type="compositionally biased region" description="Polar residues" evidence="2">
    <location>
        <begin position="849"/>
        <end position="864"/>
    </location>
</feature>
<dbReference type="SUPFAM" id="SSF52113">
    <property type="entry name" value="BRCT domain"/>
    <property type="match status" value="6"/>
</dbReference>
<dbReference type="GO" id="GO:0016301">
    <property type="term" value="F:kinase activity"/>
    <property type="evidence" value="ECO:0007669"/>
    <property type="project" value="UniProtKB-KW"/>
</dbReference>
<keyword evidence="1" id="KW-0677">Repeat</keyword>
<dbReference type="PANTHER" id="PTHR13561:SF20">
    <property type="entry name" value="DNA TOPOISOMERASE 2-BINDING PROTEIN 1"/>
    <property type="match status" value="1"/>
</dbReference>
<feature type="domain" description="BRCT" evidence="3">
    <location>
        <begin position="302"/>
        <end position="397"/>
    </location>
</feature>
<dbReference type="PROSITE" id="PS50172">
    <property type="entry name" value="BRCT"/>
    <property type="match status" value="6"/>
</dbReference>
<proteinExistence type="predicted"/>
<protein>
    <submittedName>
        <fullName evidence="4">Protein kinase activating protein dpb11</fullName>
    </submittedName>
</protein>
<dbReference type="Gene3D" id="3.40.50.10190">
    <property type="entry name" value="BRCT domain"/>
    <property type="match status" value="8"/>
</dbReference>
<dbReference type="EMBL" id="JANBQB010000547">
    <property type="protein sequence ID" value="KAJ1975271.1"/>
    <property type="molecule type" value="Genomic_DNA"/>
</dbReference>
<dbReference type="Pfam" id="PF12738">
    <property type="entry name" value="PTCB-BRCT"/>
    <property type="match status" value="2"/>
</dbReference>
<accession>A0A9W8AYX9</accession>
<feature type="domain" description="BRCT" evidence="3">
    <location>
        <begin position="752"/>
        <end position="821"/>
    </location>
</feature>
<keyword evidence="4" id="KW-0808">Transferase</keyword>